<keyword evidence="10" id="KW-1185">Reference proteome</keyword>
<dbReference type="RefSeq" id="WP_089317307.1">
    <property type="nucleotide sequence ID" value="NZ_FZOQ01000001.1"/>
</dbReference>
<organism evidence="9 10">
    <name type="scientific">Pontibacter ummariensis</name>
    <dbReference type="NCBI Taxonomy" id="1610492"/>
    <lineage>
        <taxon>Bacteria</taxon>
        <taxon>Pseudomonadati</taxon>
        <taxon>Bacteroidota</taxon>
        <taxon>Cytophagia</taxon>
        <taxon>Cytophagales</taxon>
        <taxon>Hymenobacteraceae</taxon>
        <taxon>Pontibacter</taxon>
    </lineage>
</organism>
<evidence type="ECO:0000256" key="5">
    <source>
        <dbReference type="ARBA" id="ARBA00023237"/>
    </source>
</evidence>
<feature type="domain" description="RagB/SusD" evidence="7">
    <location>
        <begin position="258"/>
        <end position="514"/>
    </location>
</feature>
<feature type="region of interest" description="Disordered" evidence="6">
    <location>
        <begin position="495"/>
        <end position="514"/>
    </location>
</feature>
<protein>
    <submittedName>
        <fullName evidence="9">Starch-binding associating with outer membrane</fullName>
    </submittedName>
</protein>
<evidence type="ECO:0000313" key="9">
    <source>
        <dbReference type="EMBL" id="SNS04116.1"/>
    </source>
</evidence>
<reference evidence="10" key="1">
    <citation type="submission" date="2017-06" db="EMBL/GenBank/DDBJ databases">
        <authorList>
            <person name="Varghese N."/>
            <person name="Submissions S."/>
        </authorList>
    </citation>
    <scope>NUCLEOTIDE SEQUENCE [LARGE SCALE GENOMIC DNA]</scope>
    <source>
        <strain evidence="10">NKM1</strain>
    </source>
</reference>
<evidence type="ECO:0000259" key="8">
    <source>
        <dbReference type="Pfam" id="PF14322"/>
    </source>
</evidence>
<keyword evidence="4" id="KW-0472">Membrane</keyword>
<evidence type="ECO:0000313" key="10">
    <source>
        <dbReference type="Proteomes" id="UP000198432"/>
    </source>
</evidence>
<dbReference type="SUPFAM" id="SSF48452">
    <property type="entry name" value="TPR-like"/>
    <property type="match status" value="1"/>
</dbReference>
<keyword evidence="3" id="KW-0732">Signal</keyword>
<evidence type="ECO:0000256" key="2">
    <source>
        <dbReference type="ARBA" id="ARBA00006275"/>
    </source>
</evidence>
<dbReference type="CDD" id="cd08977">
    <property type="entry name" value="SusD"/>
    <property type="match status" value="1"/>
</dbReference>
<evidence type="ECO:0000256" key="1">
    <source>
        <dbReference type="ARBA" id="ARBA00004442"/>
    </source>
</evidence>
<dbReference type="AlphaFoldDB" id="A0A239B877"/>
<dbReference type="Proteomes" id="UP000198432">
    <property type="component" value="Unassembled WGS sequence"/>
</dbReference>
<dbReference type="OrthoDB" id="9792139at2"/>
<dbReference type="Pfam" id="PF07980">
    <property type="entry name" value="SusD_RagB"/>
    <property type="match status" value="1"/>
</dbReference>
<sequence length="514" mass="57138">MRKIYISACLLGAFFLTNCHDELDKVNPNYLTTESYFKTVEELDKGVVGIYSVAHSNLLVAREWFFTHVLRSPDFATGGAQLEAPRAQILNGGTSPDNSVVGSIWTGFYTLIHRANTVILNGPNASGDAAKRDLIVAEAKFLRAWAYYELVNFFGPVPLYTEPVNTVDGFKPRTAVADIYSLIMADLKVAQETLPATRDGAEQGRATSGAATFLMGKAYMQQGDYATAKAELEKLLGRYTLTDNYLDNFMEETEYNSESIWEIGFQGRSDNGYNWGNGDGPTAPQASVRNQEINPISWRNLIPSNDFLNEFETPENGAAKRDPRLDYTVYFPGDTFNNGNSVLTEAMQGGAGSSIINGTPIKVSWQKYTNLYKSDLGYQPGGINTRIFRFAEALLLLAECENHLGNQEKAVEYLNMIRDRADVMMPHYPTAQYPTGTKEQVFAAIMHESQVERGGEEGRDIDILRWIKEGKASPPYTTYTFNPARDFVLPIPQDEISRNPQLGAGGISQQNPNY</sequence>
<dbReference type="InterPro" id="IPR033985">
    <property type="entry name" value="SusD-like_N"/>
</dbReference>
<name>A0A239B877_9BACT</name>
<dbReference type="InterPro" id="IPR012944">
    <property type="entry name" value="SusD_RagB_dom"/>
</dbReference>
<gene>
    <name evidence="9" type="ORF">SAMN06296052_101223</name>
</gene>
<dbReference type="InterPro" id="IPR011990">
    <property type="entry name" value="TPR-like_helical_dom_sf"/>
</dbReference>
<dbReference type="GO" id="GO:0009279">
    <property type="term" value="C:cell outer membrane"/>
    <property type="evidence" value="ECO:0007669"/>
    <property type="project" value="UniProtKB-SubCell"/>
</dbReference>
<keyword evidence="5" id="KW-0998">Cell outer membrane</keyword>
<comment type="similarity">
    <text evidence="2">Belongs to the SusD family.</text>
</comment>
<comment type="subcellular location">
    <subcellularLocation>
        <location evidence="1">Cell outer membrane</location>
    </subcellularLocation>
</comment>
<accession>A0A239B877</accession>
<evidence type="ECO:0000256" key="3">
    <source>
        <dbReference type="ARBA" id="ARBA00022729"/>
    </source>
</evidence>
<dbReference type="Gene3D" id="1.25.40.390">
    <property type="match status" value="1"/>
</dbReference>
<proteinExistence type="inferred from homology"/>
<feature type="domain" description="SusD-like N-terminal" evidence="8">
    <location>
        <begin position="23"/>
        <end position="219"/>
    </location>
</feature>
<dbReference type="Pfam" id="PF14322">
    <property type="entry name" value="SusD-like_3"/>
    <property type="match status" value="1"/>
</dbReference>
<dbReference type="EMBL" id="FZOQ01000001">
    <property type="protein sequence ID" value="SNS04116.1"/>
    <property type="molecule type" value="Genomic_DNA"/>
</dbReference>
<evidence type="ECO:0000256" key="6">
    <source>
        <dbReference type="SAM" id="MobiDB-lite"/>
    </source>
</evidence>
<evidence type="ECO:0000259" key="7">
    <source>
        <dbReference type="Pfam" id="PF07980"/>
    </source>
</evidence>
<evidence type="ECO:0000256" key="4">
    <source>
        <dbReference type="ARBA" id="ARBA00023136"/>
    </source>
</evidence>